<feature type="transmembrane region" description="Helical" evidence="1">
    <location>
        <begin position="299"/>
        <end position="317"/>
    </location>
</feature>
<comment type="caution">
    <text evidence="2">The sequence shown here is derived from an EMBL/GenBank/DDBJ whole genome shotgun (WGS) entry which is preliminary data.</text>
</comment>
<keyword evidence="3" id="KW-1185">Reference proteome</keyword>
<name>A0ABT6PI03_9PSEU</name>
<keyword evidence="1" id="KW-1133">Transmembrane helix</keyword>
<reference evidence="2 3" key="1">
    <citation type="submission" date="2023-04" db="EMBL/GenBank/DDBJ databases">
        <title>Draft genome sequence of Saccharopolyspora sp. TS4A08 isolated from sweet potato rhizospheric soil.</title>
        <authorList>
            <person name="Suksaard P."/>
            <person name="Duangmal K."/>
        </authorList>
    </citation>
    <scope>NUCLEOTIDE SEQUENCE [LARGE SCALE GENOMIC DNA]</scope>
    <source>
        <strain evidence="2 3">TS4A08</strain>
    </source>
</reference>
<sequence length="494" mass="50648">MTVSEKAAQQQTPRVSSGERVWNEARWVSLSVCPVLLAAVVFVLARDELSDDALISLSYGRTLGLHGWWGMQPGVAANSQTSPLNALVLGGITALVRSVIIAAGLVWCGSVSMVTVFVDRLAARLGGSWWAGPAAGSLVACSPLMVATIGLETALVMGLVTGLAWAVVMRGPATVGALCGLLALARPDAVVFGLLAVVLVGRSWWRAAGVAAAVAAPWLVWSWWALGSAVPDTLLLKAGGVWPEPVGYGDHIVMFTMANGPLLYVMQHPSAALLTAAAVTLGLTGLVVLARTPGPGGRAAVLLGGGAAGYYTTMLALDPGPYVWYFGPSVMAVALAGMLGLAGVRGGGVLAGGLVAMTACLTLTSTPTVPESGNFASSAQYSAVASHLPSGPITVPGEIGALTFYCDGRCITVGNAFSERAAVVGAIRAKVDAMPGLVGMLARANFARLAMPPQIPAPVRLVNTADVDQPGALAWWPISTVWRGPMRMVLLPAT</sequence>
<protein>
    <recommendedName>
        <fullName evidence="4">Glycosyltransferase RgtA/B/C/D-like domain-containing protein</fullName>
    </recommendedName>
</protein>
<dbReference type="RefSeq" id="WP_281453987.1">
    <property type="nucleotide sequence ID" value="NZ_JASAOF010000001.1"/>
</dbReference>
<organism evidence="2 3">
    <name type="scientific">Saccharopolyspora ipomoeae</name>
    <dbReference type="NCBI Taxonomy" id="3042027"/>
    <lineage>
        <taxon>Bacteria</taxon>
        <taxon>Bacillati</taxon>
        <taxon>Actinomycetota</taxon>
        <taxon>Actinomycetes</taxon>
        <taxon>Pseudonocardiales</taxon>
        <taxon>Pseudonocardiaceae</taxon>
        <taxon>Saccharopolyspora</taxon>
    </lineage>
</organism>
<feature type="transmembrane region" description="Helical" evidence="1">
    <location>
        <begin position="271"/>
        <end position="290"/>
    </location>
</feature>
<evidence type="ECO:0000256" key="1">
    <source>
        <dbReference type="SAM" id="Phobius"/>
    </source>
</evidence>
<evidence type="ECO:0000313" key="3">
    <source>
        <dbReference type="Proteomes" id="UP001237595"/>
    </source>
</evidence>
<feature type="transmembrane region" description="Helical" evidence="1">
    <location>
        <begin position="207"/>
        <end position="226"/>
    </location>
</feature>
<dbReference type="EMBL" id="JASAOF010000001">
    <property type="protein sequence ID" value="MDI2027636.1"/>
    <property type="molecule type" value="Genomic_DNA"/>
</dbReference>
<feature type="transmembrane region" description="Helical" evidence="1">
    <location>
        <begin position="94"/>
        <end position="118"/>
    </location>
</feature>
<evidence type="ECO:0008006" key="4">
    <source>
        <dbReference type="Google" id="ProtNLM"/>
    </source>
</evidence>
<proteinExistence type="predicted"/>
<keyword evidence="1" id="KW-0812">Transmembrane</keyword>
<gene>
    <name evidence="2" type="ORF">QFW96_03390</name>
</gene>
<dbReference type="Proteomes" id="UP001237595">
    <property type="component" value="Unassembled WGS sequence"/>
</dbReference>
<feature type="transmembrane region" description="Helical" evidence="1">
    <location>
        <begin position="323"/>
        <end position="344"/>
    </location>
</feature>
<accession>A0ABT6PI03</accession>
<feature type="transmembrane region" description="Helical" evidence="1">
    <location>
        <begin position="27"/>
        <end position="45"/>
    </location>
</feature>
<evidence type="ECO:0000313" key="2">
    <source>
        <dbReference type="EMBL" id="MDI2027636.1"/>
    </source>
</evidence>
<keyword evidence="1" id="KW-0472">Membrane</keyword>